<evidence type="ECO:0000256" key="2">
    <source>
        <dbReference type="ARBA" id="ARBA00009082"/>
    </source>
</evidence>
<comment type="similarity">
    <text evidence="2">Belongs to the TMEM231 family.</text>
</comment>
<accession>A0A5J4UT91</accession>
<feature type="transmembrane region" description="Helical" evidence="12">
    <location>
        <begin position="64"/>
        <end position="92"/>
    </location>
</feature>
<keyword evidence="7" id="KW-0969">Cilium</keyword>
<keyword evidence="5 12" id="KW-0812">Transmembrane</keyword>
<dbReference type="Pfam" id="PF10149">
    <property type="entry name" value="TM231"/>
    <property type="match status" value="1"/>
</dbReference>
<sequence>ILSENPQRVMSIGINFLLNKPLKVEDYPGISAFDGIYGYVKEQDIQQTSPMGILVYRRPLRRKFIVNIFSVPFIAHLLFRVVEFLLPFLLLFSISDFWVKETHCSEQPNVLPTGKYIVNFLTTGGQKLYDSSISSASLLMTTGVDYSQIEEVPMDYNRDGLIDKLSKAANFTTEGYVSIEHSGSQPGAMLRAEGDLVFEQRRPFLGGFNRTRNDTLNPQYYLPKGNASSYAMNRRYNDDFASAVFHPILYPTWTTTEAPPNHMIRCFYIEAIIHIGVQKIRYVPSFIEIFLHTWKQFLAIFMIVYCIFNYVEYKLFDLQIFESAVYEDHLQPPHPPLRQSTFSSFFHQRDRNHDQ</sequence>
<proteinExistence type="inferred from homology"/>
<evidence type="ECO:0000256" key="1">
    <source>
        <dbReference type="ARBA" id="ARBA00004272"/>
    </source>
</evidence>
<dbReference type="GO" id="GO:0032880">
    <property type="term" value="P:regulation of protein localization"/>
    <property type="evidence" value="ECO:0007669"/>
    <property type="project" value="TreeGrafter"/>
</dbReference>
<dbReference type="InterPro" id="IPR019306">
    <property type="entry name" value="TMEM231"/>
</dbReference>
<comment type="function">
    <text evidence="11">Transmembrane component of the tectonic-like complex, a complex localized at the transition zone of primary cilia and acting as a barrier that prevents diffusion of transmembrane proteins between the cilia and plasma membranes. Required for ciliogenesis and sonic hedgehog/SHH signaling.</text>
</comment>
<dbReference type="AlphaFoldDB" id="A0A5J4UT91"/>
<dbReference type="EMBL" id="SNRW01012811">
    <property type="protein sequence ID" value="KAA6373370.1"/>
    <property type="molecule type" value="Genomic_DNA"/>
</dbReference>
<keyword evidence="8 12" id="KW-0472">Membrane</keyword>
<dbReference type="GO" id="GO:0060271">
    <property type="term" value="P:cilium assembly"/>
    <property type="evidence" value="ECO:0007669"/>
    <property type="project" value="TreeGrafter"/>
</dbReference>
<keyword evidence="10" id="KW-0966">Cell projection</keyword>
<evidence type="ECO:0000256" key="10">
    <source>
        <dbReference type="ARBA" id="ARBA00023273"/>
    </source>
</evidence>
<evidence type="ECO:0000256" key="6">
    <source>
        <dbReference type="ARBA" id="ARBA00022989"/>
    </source>
</evidence>
<evidence type="ECO:0000256" key="11">
    <source>
        <dbReference type="ARBA" id="ARBA00024803"/>
    </source>
</evidence>
<evidence type="ECO:0000313" key="14">
    <source>
        <dbReference type="Proteomes" id="UP000324800"/>
    </source>
</evidence>
<evidence type="ECO:0000256" key="8">
    <source>
        <dbReference type="ARBA" id="ARBA00023136"/>
    </source>
</evidence>
<evidence type="ECO:0000256" key="5">
    <source>
        <dbReference type="ARBA" id="ARBA00022692"/>
    </source>
</evidence>
<name>A0A5J4UT91_9EUKA</name>
<dbReference type="GO" id="GO:0060170">
    <property type="term" value="C:ciliary membrane"/>
    <property type="evidence" value="ECO:0007669"/>
    <property type="project" value="UniProtKB-SubCell"/>
</dbReference>
<evidence type="ECO:0000256" key="7">
    <source>
        <dbReference type="ARBA" id="ARBA00023069"/>
    </source>
</evidence>
<organism evidence="13 14">
    <name type="scientific">Streblomastix strix</name>
    <dbReference type="NCBI Taxonomy" id="222440"/>
    <lineage>
        <taxon>Eukaryota</taxon>
        <taxon>Metamonada</taxon>
        <taxon>Preaxostyla</taxon>
        <taxon>Oxymonadida</taxon>
        <taxon>Streblomastigidae</taxon>
        <taxon>Streblomastix</taxon>
    </lineage>
</organism>
<feature type="non-terminal residue" evidence="13">
    <location>
        <position position="1"/>
    </location>
</feature>
<dbReference type="PANTHER" id="PTHR14605">
    <property type="entry name" value="CHST5 PROTEIN"/>
    <property type="match status" value="1"/>
</dbReference>
<comment type="subcellular location">
    <subcellularLocation>
        <location evidence="1">Cell projection</location>
        <location evidence="1">Cilium membrane</location>
        <topology evidence="1">Multi-pass membrane protein</topology>
    </subcellularLocation>
</comment>
<dbReference type="PANTHER" id="PTHR14605:SF1">
    <property type="entry name" value="TRANSMEMBRANE PROTEIN 231"/>
    <property type="match status" value="1"/>
</dbReference>
<evidence type="ECO:0000256" key="9">
    <source>
        <dbReference type="ARBA" id="ARBA00023180"/>
    </source>
</evidence>
<evidence type="ECO:0000256" key="3">
    <source>
        <dbReference type="ARBA" id="ARBA00015087"/>
    </source>
</evidence>
<evidence type="ECO:0000313" key="13">
    <source>
        <dbReference type="EMBL" id="KAA6373370.1"/>
    </source>
</evidence>
<gene>
    <name evidence="13" type="ORF">EZS28_031102</name>
</gene>
<keyword evidence="6 12" id="KW-1133">Transmembrane helix</keyword>
<feature type="transmembrane region" description="Helical" evidence="12">
    <location>
        <begin position="294"/>
        <end position="311"/>
    </location>
</feature>
<evidence type="ECO:0000256" key="4">
    <source>
        <dbReference type="ARBA" id="ARBA00022475"/>
    </source>
</evidence>
<reference evidence="13 14" key="1">
    <citation type="submission" date="2019-03" db="EMBL/GenBank/DDBJ databases">
        <title>Single cell metagenomics reveals metabolic interactions within the superorganism composed of flagellate Streblomastix strix and complex community of Bacteroidetes bacteria on its surface.</title>
        <authorList>
            <person name="Treitli S.C."/>
            <person name="Kolisko M."/>
            <person name="Husnik F."/>
            <person name="Keeling P."/>
            <person name="Hampl V."/>
        </authorList>
    </citation>
    <scope>NUCLEOTIDE SEQUENCE [LARGE SCALE GENOMIC DNA]</scope>
    <source>
        <strain evidence="13">ST1C</strain>
    </source>
</reference>
<comment type="caution">
    <text evidence="13">The sequence shown here is derived from an EMBL/GenBank/DDBJ whole genome shotgun (WGS) entry which is preliminary data.</text>
</comment>
<evidence type="ECO:0000256" key="12">
    <source>
        <dbReference type="SAM" id="Phobius"/>
    </source>
</evidence>
<dbReference type="Proteomes" id="UP000324800">
    <property type="component" value="Unassembled WGS sequence"/>
</dbReference>
<keyword evidence="9" id="KW-0325">Glycoprotein</keyword>
<protein>
    <recommendedName>
        <fullName evidence="3">Transmembrane protein 231</fullName>
    </recommendedName>
</protein>
<keyword evidence="4" id="KW-1003">Cell membrane</keyword>
<dbReference type="GO" id="GO:0035869">
    <property type="term" value="C:ciliary transition zone"/>
    <property type="evidence" value="ECO:0007669"/>
    <property type="project" value="TreeGrafter"/>
</dbReference>